<evidence type="ECO:0000256" key="1">
    <source>
        <dbReference type="SAM" id="MobiDB-lite"/>
    </source>
</evidence>
<dbReference type="STRING" id="1192868.GCA_000304395_00997"/>
<protein>
    <recommendedName>
        <fullName evidence="4">Sce7726 family protein</fullName>
    </recommendedName>
</protein>
<evidence type="ECO:0000313" key="2">
    <source>
        <dbReference type="EMBL" id="PWJ80619.1"/>
    </source>
</evidence>
<proteinExistence type="predicted"/>
<evidence type="ECO:0000313" key="3">
    <source>
        <dbReference type="Proteomes" id="UP000245396"/>
    </source>
</evidence>
<evidence type="ECO:0008006" key="4">
    <source>
        <dbReference type="Google" id="ProtNLM"/>
    </source>
</evidence>
<organism evidence="2 3">
    <name type="scientific">Pseudaminobacter salicylatoxidans</name>
    <dbReference type="NCBI Taxonomy" id="93369"/>
    <lineage>
        <taxon>Bacteria</taxon>
        <taxon>Pseudomonadati</taxon>
        <taxon>Pseudomonadota</taxon>
        <taxon>Alphaproteobacteria</taxon>
        <taxon>Hyphomicrobiales</taxon>
        <taxon>Phyllobacteriaceae</taxon>
        <taxon>Pseudaminobacter</taxon>
    </lineage>
</organism>
<comment type="caution">
    <text evidence="2">The sequence shown here is derived from an EMBL/GenBank/DDBJ whole genome shotgun (WGS) entry which is preliminary data.</text>
</comment>
<dbReference type="EMBL" id="QGGG01000012">
    <property type="protein sequence ID" value="PWJ80619.1"/>
    <property type="molecule type" value="Genomic_DNA"/>
</dbReference>
<gene>
    <name evidence="2" type="ORF">C7441_112161</name>
</gene>
<sequence>MTLLKPNEPWMQDAETAAQRRHGTSGHGRPGRAARSELALRNAMEDLMRQRMPEARMCHEMVMGARAVRADLVAVAPAHIAAIEVKGAYDDTSRLLHQIGMYQLCVPEVWMVVDVRHEADAKLIRHLLPSVGLIAADGVTHLSHDWSSDERPVSIDVVAEPEPRSPVPEMALEMLWAEELRSACSHLRVSVGSKATRPAMIKSIGELCSLSEIQVAVCRELRGRDALWRADAPVRRRA</sequence>
<feature type="region of interest" description="Disordered" evidence="1">
    <location>
        <begin position="1"/>
        <end position="36"/>
    </location>
</feature>
<feature type="compositionally biased region" description="Basic residues" evidence="1">
    <location>
        <begin position="19"/>
        <end position="32"/>
    </location>
</feature>
<dbReference type="Proteomes" id="UP000245396">
    <property type="component" value="Unassembled WGS sequence"/>
</dbReference>
<accession>A0A316CLF5</accession>
<reference evidence="2 3" key="1">
    <citation type="submission" date="2018-05" db="EMBL/GenBank/DDBJ databases">
        <title>Genomic Encyclopedia of Type Strains, Phase IV (KMG-IV): sequencing the most valuable type-strain genomes for metagenomic binning, comparative biology and taxonomic classification.</title>
        <authorList>
            <person name="Goeker M."/>
        </authorList>
    </citation>
    <scope>NUCLEOTIDE SEQUENCE [LARGE SCALE GENOMIC DNA]</scope>
    <source>
        <strain evidence="2 3">DSM 6986</strain>
    </source>
</reference>
<dbReference type="RefSeq" id="WP_146201513.1">
    <property type="nucleotide sequence ID" value="NZ_QGGG01000012.1"/>
</dbReference>
<name>A0A316CLF5_PSESE</name>
<dbReference type="OrthoDB" id="3358108at2"/>
<dbReference type="AlphaFoldDB" id="A0A316CLF5"/>
<keyword evidence="3" id="KW-1185">Reference proteome</keyword>